<dbReference type="InterPro" id="IPR004603">
    <property type="entry name" value="DNA_mismatch_endonuc_vsr"/>
</dbReference>
<gene>
    <name evidence="8" type="ORF">PSRA_0965</name>
</gene>
<organism evidence="8 9">
    <name type="scientific">Pseudoscardovia radai</name>
    <dbReference type="NCBI Taxonomy" id="987066"/>
    <lineage>
        <taxon>Bacteria</taxon>
        <taxon>Bacillati</taxon>
        <taxon>Actinomycetota</taxon>
        <taxon>Actinomycetes</taxon>
        <taxon>Bifidobacteriales</taxon>
        <taxon>Bifidobacteriaceae</taxon>
        <taxon>Pseudoscardovia</taxon>
    </lineage>
</organism>
<feature type="compositionally biased region" description="Basic and acidic residues" evidence="7">
    <location>
        <begin position="37"/>
        <end position="56"/>
    </location>
</feature>
<dbReference type="AlphaFoldDB" id="A0A261EXJ5"/>
<keyword evidence="1" id="KW-0540">Nuclease</keyword>
<dbReference type="GO" id="GO:0004519">
    <property type="term" value="F:endonuclease activity"/>
    <property type="evidence" value="ECO:0007669"/>
    <property type="project" value="UniProtKB-KW"/>
</dbReference>
<feature type="compositionally biased region" description="Pro residues" evidence="7">
    <location>
        <begin position="199"/>
        <end position="209"/>
    </location>
</feature>
<dbReference type="GO" id="GO:0016787">
    <property type="term" value="F:hydrolase activity"/>
    <property type="evidence" value="ECO:0007669"/>
    <property type="project" value="UniProtKB-KW"/>
</dbReference>
<keyword evidence="4" id="KW-0378">Hydrolase</keyword>
<keyword evidence="2 8" id="KW-0255">Endonuclease</keyword>
<reference evidence="8 9" key="1">
    <citation type="journal article" date="2017" name="BMC Genomics">
        <title>Comparative genomic and phylogenomic analyses of the Bifidobacteriaceae family.</title>
        <authorList>
            <person name="Lugli G.A."/>
            <person name="Milani C."/>
            <person name="Turroni F."/>
            <person name="Duranti S."/>
            <person name="Mancabelli L."/>
            <person name="Mangifesta M."/>
            <person name="Ferrario C."/>
            <person name="Modesto M."/>
            <person name="Mattarelli P."/>
            <person name="Jiri K."/>
            <person name="van Sinderen D."/>
            <person name="Ventura M."/>
        </authorList>
    </citation>
    <scope>NUCLEOTIDE SEQUENCE [LARGE SCALE GENOMIC DNA]</scope>
    <source>
        <strain evidence="8 9">DSM 24742</strain>
    </source>
</reference>
<dbReference type="EMBL" id="MWWR01000007">
    <property type="protein sequence ID" value="OZG51568.1"/>
    <property type="molecule type" value="Genomic_DNA"/>
</dbReference>
<evidence type="ECO:0000256" key="6">
    <source>
        <dbReference type="ARBA" id="ARBA00029466"/>
    </source>
</evidence>
<feature type="region of interest" description="Disordered" evidence="7">
    <location>
        <begin position="1"/>
        <end position="57"/>
    </location>
</feature>
<feature type="compositionally biased region" description="Basic and acidic residues" evidence="7">
    <location>
        <begin position="1"/>
        <end position="24"/>
    </location>
</feature>
<evidence type="ECO:0000256" key="1">
    <source>
        <dbReference type="ARBA" id="ARBA00022722"/>
    </source>
</evidence>
<accession>A0A261EXJ5</accession>
<dbReference type="NCBIfam" id="TIGR00632">
    <property type="entry name" value="vsr"/>
    <property type="match status" value="1"/>
</dbReference>
<feature type="compositionally biased region" description="Basic residues" evidence="7">
    <location>
        <begin position="25"/>
        <end position="35"/>
    </location>
</feature>
<keyword evidence="5" id="KW-0234">DNA repair</keyword>
<proteinExistence type="inferred from homology"/>
<evidence type="ECO:0000256" key="5">
    <source>
        <dbReference type="ARBA" id="ARBA00023204"/>
    </source>
</evidence>
<comment type="caution">
    <text evidence="8">The sequence shown here is derived from an EMBL/GenBank/DDBJ whole genome shotgun (WGS) entry which is preliminary data.</text>
</comment>
<evidence type="ECO:0000256" key="3">
    <source>
        <dbReference type="ARBA" id="ARBA00022763"/>
    </source>
</evidence>
<dbReference type="Gene3D" id="3.40.960.10">
    <property type="entry name" value="VSR Endonuclease"/>
    <property type="match status" value="1"/>
</dbReference>
<dbReference type="CDD" id="cd00221">
    <property type="entry name" value="Vsr"/>
    <property type="match status" value="1"/>
</dbReference>
<dbReference type="InterPro" id="IPR011335">
    <property type="entry name" value="Restrct_endonuc-II-like"/>
</dbReference>
<keyword evidence="3" id="KW-0227">DNA damage</keyword>
<evidence type="ECO:0000256" key="7">
    <source>
        <dbReference type="SAM" id="MobiDB-lite"/>
    </source>
</evidence>
<name>A0A261EXJ5_9BIFI</name>
<dbReference type="Pfam" id="PF03852">
    <property type="entry name" value="Vsr"/>
    <property type="match status" value="1"/>
</dbReference>
<dbReference type="SUPFAM" id="SSF52980">
    <property type="entry name" value="Restriction endonuclease-like"/>
    <property type="match status" value="1"/>
</dbReference>
<comment type="similarity">
    <text evidence="6">Belongs to the Vsr family.</text>
</comment>
<keyword evidence="9" id="KW-1185">Reference proteome</keyword>
<protein>
    <submittedName>
        <fullName evidence="8">DNA mismatch endonuclease vsr</fullName>
    </submittedName>
</protein>
<sequence>MSEHTQNETRPDDAPHPSHTDATPHPHHARRRMTKAQKADRAADRKAKRSGYERGSRSYIMSQIRGKDTSIETLTRSYLFRRGLRFRKNDRRYPGHPDIVLPKYRTMVFINGCFWHMHGCASSSVPKSNVEFWTAKLTRNRERDAKQHAELEAQGWRVIVVWECELKTVAAREKRLRRLYDEIVAPLPSREDVPGHAPENPPENAPENPPAARNHPNYSDSGAA</sequence>
<evidence type="ECO:0000256" key="4">
    <source>
        <dbReference type="ARBA" id="ARBA00022801"/>
    </source>
</evidence>
<evidence type="ECO:0000256" key="2">
    <source>
        <dbReference type="ARBA" id="ARBA00022759"/>
    </source>
</evidence>
<dbReference type="GO" id="GO:0006298">
    <property type="term" value="P:mismatch repair"/>
    <property type="evidence" value="ECO:0007669"/>
    <property type="project" value="InterPro"/>
</dbReference>
<dbReference type="Proteomes" id="UP000216725">
    <property type="component" value="Unassembled WGS sequence"/>
</dbReference>
<evidence type="ECO:0000313" key="9">
    <source>
        <dbReference type="Proteomes" id="UP000216725"/>
    </source>
</evidence>
<feature type="region of interest" description="Disordered" evidence="7">
    <location>
        <begin position="187"/>
        <end position="224"/>
    </location>
</feature>
<evidence type="ECO:0000313" key="8">
    <source>
        <dbReference type="EMBL" id="OZG51568.1"/>
    </source>
</evidence>